<protein>
    <submittedName>
        <fullName evidence="2">Uncharacterized protein</fullName>
    </submittedName>
</protein>
<sequence>MGKFWNENSKFAKDTPSKPLEKAKTNYVRHRSMKTGSRKLYFFPYNDWSCELPLAFLPHIEQRSLEKISQIFKIEPKDIIFQTAY</sequence>
<dbReference type="AlphaFoldDB" id="A0A915L761"/>
<dbReference type="Proteomes" id="UP000887565">
    <property type="component" value="Unplaced"/>
</dbReference>
<organism evidence="1 2">
    <name type="scientific">Romanomermis culicivorax</name>
    <name type="common">Nematode worm</name>
    <dbReference type="NCBI Taxonomy" id="13658"/>
    <lineage>
        <taxon>Eukaryota</taxon>
        <taxon>Metazoa</taxon>
        <taxon>Ecdysozoa</taxon>
        <taxon>Nematoda</taxon>
        <taxon>Enoplea</taxon>
        <taxon>Dorylaimia</taxon>
        <taxon>Mermithida</taxon>
        <taxon>Mermithoidea</taxon>
        <taxon>Mermithidae</taxon>
        <taxon>Romanomermis</taxon>
    </lineage>
</organism>
<evidence type="ECO:0000313" key="2">
    <source>
        <dbReference type="WBParaSite" id="nRc.2.0.1.t46318-RA"/>
    </source>
</evidence>
<proteinExistence type="predicted"/>
<evidence type="ECO:0000313" key="1">
    <source>
        <dbReference type="Proteomes" id="UP000887565"/>
    </source>
</evidence>
<reference evidence="2" key="1">
    <citation type="submission" date="2022-11" db="UniProtKB">
        <authorList>
            <consortium name="WormBaseParasite"/>
        </authorList>
    </citation>
    <scope>IDENTIFICATION</scope>
</reference>
<name>A0A915L761_ROMCU</name>
<accession>A0A915L761</accession>
<dbReference type="WBParaSite" id="nRc.2.0.1.t46318-RA">
    <property type="protein sequence ID" value="nRc.2.0.1.t46318-RA"/>
    <property type="gene ID" value="nRc.2.0.1.g46318"/>
</dbReference>
<keyword evidence="1" id="KW-1185">Reference proteome</keyword>